<feature type="compositionally biased region" description="Polar residues" evidence="1">
    <location>
        <begin position="79"/>
        <end position="88"/>
    </location>
</feature>
<sequence>MRSRSDAVPQLVGNESNLGKPPAQRKSRQRPNKPISAERRMQNCRAQRAYRQRKRDKLKELEAKVASLEPGYNKPESVPNRTAGTPPTTADPLRIESSPSLQTLALTSTAIDSSQSYSLNAWDYNTNVWLDDPATSSLNVEMMTLPQISSDEGLPTVLENNPTESFSDMLHNTDTRELSSMVTLDASTSTTAGFSDNTATATSSSSLLSVNTSASMYSASRSHTCKDIHIHRPSGKALIRNPQLIRKWFQTLPQSTRRLLAQLAKDGDFSFVDVISSLLLAETNSNNIEDQILQGSDPDKTEARLSEMRFAISPATSYSPYRNALRIARFSYFAALFTNFSSLGFDFGLFLDEHSLSPFCANSPAEDANTSTATQDENIPFSLRPISSQYTISHHPYIDALPFPTFRRRALAALAADPPLLDEDDLCLDLMLHDGLVCWGSAGQNGMDYGTPWDSHSWEAKEWFLRKWKWLVGGQDGELWHSSRWWAAQRGEYISMRD</sequence>
<dbReference type="PROSITE" id="PS00036">
    <property type="entry name" value="BZIP_BASIC"/>
    <property type="match status" value="1"/>
</dbReference>
<evidence type="ECO:0000313" key="4">
    <source>
        <dbReference type="Proteomes" id="UP001273209"/>
    </source>
</evidence>
<organism evidence="3 4">
    <name type="scientific">Trichoderma aggressivum f. europaeum</name>
    <dbReference type="NCBI Taxonomy" id="173218"/>
    <lineage>
        <taxon>Eukaryota</taxon>
        <taxon>Fungi</taxon>
        <taxon>Dikarya</taxon>
        <taxon>Ascomycota</taxon>
        <taxon>Pezizomycotina</taxon>
        <taxon>Sordariomycetes</taxon>
        <taxon>Hypocreomycetidae</taxon>
        <taxon>Hypocreales</taxon>
        <taxon>Hypocreaceae</taxon>
        <taxon>Trichoderma</taxon>
    </lineage>
</organism>
<evidence type="ECO:0000259" key="2">
    <source>
        <dbReference type="PROSITE" id="PS00036"/>
    </source>
</evidence>
<dbReference type="CDD" id="cd14688">
    <property type="entry name" value="bZIP_YAP"/>
    <property type="match status" value="1"/>
</dbReference>
<evidence type="ECO:0000313" key="3">
    <source>
        <dbReference type="EMBL" id="KAK4081770.1"/>
    </source>
</evidence>
<dbReference type="EMBL" id="JAWRVG010000006">
    <property type="protein sequence ID" value="KAK4081770.1"/>
    <property type="molecule type" value="Genomic_DNA"/>
</dbReference>
<dbReference type="GO" id="GO:0003700">
    <property type="term" value="F:DNA-binding transcription factor activity"/>
    <property type="evidence" value="ECO:0007669"/>
    <property type="project" value="InterPro"/>
</dbReference>
<dbReference type="PANTHER" id="PTHR38116">
    <property type="entry name" value="CHROMOSOME 7, WHOLE GENOME SHOTGUN SEQUENCE"/>
    <property type="match status" value="1"/>
</dbReference>
<dbReference type="Pfam" id="PF11905">
    <property type="entry name" value="DUF3425"/>
    <property type="match status" value="1"/>
</dbReference>
<dbReference type="PANTHER" id="PTHR38116:SF5">
    <property type="entry name" value="BZIP DOMAIN-CONTAINING PROTEIN"/>
    <property type="match status" value="1"/>
</dbReference>
<gene>
    <name evidence="3" type="ORF">Triagg1_2511</name>
</gene>
<dbReference type="InterPro" id="IPR004827">
    <property type="entry name" value="bZIP"/>
</dbReference>
<dbReference type="RefSeq" id="XP_062758723.1">
    <property type="nucleotide sequence ID" value="XM_062896701.1"/>
</dbReference>
<dbReference type="Proteomes" id="UP001273209">
    <property type="component" value="Unassembled WGS sequence"/>
</dbReference>
<evidence type="ECO:0000256" key="1">
    <source>
        <dbReference type="SAM" id="MobiDB-lite"/>
    </source>
</evidence>
<reference evidence="3" key="1">
    <citation type="submission" date="2023-11" db="EMBL/GenBank/DDBJ databases">
        <title>The genome sequences of three competitors of mushroom-forming fungi.</title>
        <authorList>
            <person name="Beijen E."/>
            <person name="Ohm R.A."/>
        </authorList>
    </citation>
    <scope>NUCLEOTIDE SEQUENCE</scope>
    <source>
        <strain evidence="3">CBS 100526</strain>
    </source>
</reference>
<name>A0AAE1IKW3_9HYPO</name>
<dbReference type="InterPro" id="IPR046347">
    <property type="entry name" value="bZIP_sf"/>
</dbReference>
<dbReference type="Gene3D" id="1.20.5.170">
    <property type="match status" value="1"/>
</dbReference>
<dbReference type="GeneID" id="87916606"/>
<feature type="domain" description="BZIP" evidence="2">
    <location>
        <begin position="39"/>
        <end position="53"/>
    </location>
</feature>
<dbReference type="AlphaFoldDB" id="A0AAE1IKW3"/>
<proteinExistence type="predicted"/>
<protein>
    <recommendedName>
        <fullName evidence="2">BZIP domain-containing protein</fullName>
    </recommendedName>
</protein>
<comment type="caution">
    <text evidence="3">The sequence shown here is derived from an EMBL/GenBank/DDBJ whole genome shotgun (WGS) entry which is preliminary data.</text>
</comment>
<feature type="region of interest" description="Disordered" evidence="1">
    <location>
        <begin position="1"/>
        <end position="95"/>
    </location>
</feature>
<dbReference type="SUPFAM" id="SSF57959">
    <property type="entry name" value="Leucine zipper domain"/>
    <property type="match status" value="1"/>
</dbReference>
<keyword evidence="4" id="KW-1185">Reference proteome</keyword>
<accession>A0AAE1IKW3</accession>
<dbReference type="InterPro" id="IPR021833">
    <property type="entry name" value="DUF3425"/>
</dbReference>